<evidence type="ECO:0000256" key="4">
    <source>
        <dbReference type="ARBA" id="ARBA00022833"/>
    </source>
</evidence>
<feature type="binding site" evidence="6">
    <location>
        <position position="506"/>
    </location>
    <ligand>
        <name>Zn(2+)</name>
        <dbReference type="ChEBI" id="CHEBI:29105"/>
    </ligand>
</feature>
<comment type="cofactor">
    <cofactor evidence="6">
        <name>Zn(2+)</name>
        <dbReference type="ChEBI" id="CHEBI:29105"/>
    </cofactor>
</comment>
<dbReference type="HAMAP" id="MF_01871">
    <property type="entry name" value="DabA"/>
    <property type="match status" value="1"/>
</dbReference>
<dbReference type="PANTHER" id="PTHR38344">
    <property type="entry name" value="UPF0753 PROTEIN AQ_863"/>
    <property type="match status" value="1"/>
</dbReference>
<protein>
    <recommendedName>
        <fullName evidence="6">Probable inorganic carbon transporter subunit DabA</fullName>
    </recommendedName>
</protein>
<evidence type="ECO:0000313" key="8">
    <source>
        <dbReference type="Proteomes" id="UP000759298"/>
    </source>
</evidence>
<comment type="function">
    <text evidence="6">Part of an energy-coupled inorganic carbon pump.</text>
</comment>
<gene>
    <name evidence="6" type="primary">dabA</name>
    <name evidence="7" type="ORF">KYN89_01090</name>
</gene>
<evidence type="ECO:0000256" key="3">
    <source>
        <dbReference type="ARBA" id="ARBA00022723"/>
    </source>
</evidence>
<dbReference type="Pfam" id="PF10070">
    <property type="entry name" value="DabA"/>
    <property type="match status" value="1"/>
</dbReference>
<dbReference type="PANTHER" id="PTHR38344:SF1">
    <property type="entry name" value="INORGANIC CARBON TRANSPORTER SUBUNIT DABA-RELATED"/>
    <property type="match status" value="1"/>
</dbReference>
<evidence type="ECO:0000313" key="7">
    <source>
        <dbReference type="EMBL" id="MBY8335632.1"/>
    </source>
</evidence>
<comment type="caution">
    <text evidence="7">The sequence shown here is derived from an EMBL/GenBank/DDBJ whole genome shotgun (WGS) entry which is preliminary data.</text>
</comment>
<keyword evidence="1 6" id="KW-0813">Transport</keyword>
<feature type="binding site" evidence="6">
    <location>
        <position position="331"/>
    </location>
    <ligand>
        <name>Zn(2+)</name>
        <dbReference type="ChEBI" id="CHEBI:29105"/>
    </ligand>
</feature>
<comment type="similarity">
    <text evidence="6">Belongs to the inorganic carbon transporter (TC 9.A.2) DabA family.</text>
</comment>
<comment type="subcellular location">
    <subcellularLocation>
        <location evidence="6">Cell membrane</location>
        <topology evidence="6">Peripheral membrane protein</topology>
    </subcellularLocation>
</comment>
<accession>A0ABS7PCU7</accession>
<name>A0ABS7PCU7_9SPHN</name>
<keyword evidence="8" id="KW-1185">Reference proteome</keyword>
<evidence type="ECO:0000256" key="6">
    <source>
        <dbReference type="HAMAP-Rule" id="MF_01871"/>
    </source>
</evidence>
<keyword evidence="4 6" id="KW-0862">Zinc</keyword>
<dbReference type="Proteomes" id="UP000759298">
    <property type="component" value="Unassembled WGS sequence"/>
</dbReference>
<keyword evidence="2 6" id="KW-1003">Cell membrane</keyword>
<comment type="subunit">
    <text evidence="6">Forms a complex with DabB.</text>
</comment>
<sequence length="801" mass="87308">MSCQDPVNEAIVSRAAEAAARQIPPLWPLSSSVAVNPFLGQSEATLAQAAARLSRVGEVPVVMPRSWYAERIASGEIAQADLAAALASSPHENKPRDLAMLESEMDKDLPIPNALRTVADLVAARSGTDWPGIVAERIGLWAGGYFDRGQALWAAPRDRSAWAAWRAYATHDLTPEIMGLRGFARFVAEAPENARHAIARSVARLGLGEAALDTVFHQLLMSLGGWAQFARYELWRAELAGTTDETLIDLLAIRLLWEEALFLQHATQIDEDWTTMRAAHSAPIRPSRRQVVDEILQEAAERAAQRKLAATLATALPDRAPDRPALQAAFCIDVRSEVFRRALEAVDPAIRTLGFAGFFGVAAEHRRFASDVDEHRLPVLLNAAVTSRAGDLQDAEADLAQRYRARAKRAWGRFKLAAVSSFAFVEAMGPVYIGKLVRDGLGLASAPARDDPAPRFDPELAPEARVDAAETVLRAMSLVDGFASVVLLVGHGANVVNNPHASGLHCGACGGYSGEVNARLLAQLLNDPAVREALVERGIAIPRDTLFVAALHDTTTDRVTLYDRDRPSDAHSAQLDQVRQWLAAAGEIARGERALRLPGAERARDVSARARNWAEVRPEWGLTGCQAFIAAPRQRTSDRNMEGRTFLHDYDWRLDEERGFPVLELIMTAPVVVASWISLQYYGSAVAPQAFGAGNKLLHNVVGGVGVLEGNGGPLRTGLPWQSVHDGEKLIHQPLRLSVCIEAPCEAMSDILSRHDGVRSLFDKRWLHLFAMGAEGLTHRYLGGLQWEALPADREAYDAGR</sequence>
<keyword evidence="3 6" id="KW-0479">Metal-binding</keyword>
<feature type="binding site" evidence="6">
    <location>
        <position position="333"/>
    </location>
    <ligand>
        <name>Zn(2+)</name>
        <dbReference type="ChEBI" id="CHEBI:29105"/>
    </ligand>
</feature>
<evidence type="ECO:0000256" key="1">
    <source>
        <dbReference type="ARBA" id="ARBA00022448"/>
    </source>
</evidence>
<dbReference type="InterPro" id="IPR018752">
    <property type="entry name" value="DabA"/>
</dbReference>
<feature type="binding site" evidence="6">
    <location>
        <position position="491"/>
    </location>
    <ligand>
        <name>Zn(2+)</name>
        <dbReference type="ChEBI" id="CHEBI:29105"/>
    </ligand>
</feature>
<reference evidence="7 8" key="1">
    <citation type="submission" date="2021-07" db="EMBL/GenBank/DDBJ databases">
        <title>Alteriqipengyuania abyssalis NZ-12B nov, sp.nov isolated from deep sea sponge in pacific ocean.</title>
        <authorList>
            <person name="Tareen S."/>
            <person name="Wink J."/>
        </authorList>
    </citation>
    <scope>NUCLEOTIDE SEQUENCE [LARGE SCALE GENOMIC DNA]</scope>
    <source>
        <strain evidence="7 8">NZ-12B</strain>
    </source>
</reference>
<dbReference type="EMBL" id="JAHWXP010000001">
    <property type="protein sequence ID" value="MBY8335632.1"/>
    <property type="molecule type" value="Genomic_DNA"/>
</dbReference>
<keyword evidence="5 6" id="KW-0472">Membrane</keyword>
<evidence type="ECO:0000256" key="2">
    <source>
        <dbReference type="ARBA" id="ARBA00022475"/>
    </source>
</evidence>
<organism evidence="7 8">
    <name type="scientific">Alteriqipengyuania abyssalis</name>
    <dbReference type="NCBI Taxonomy" id="2860200"/>
    <lineage>
        <taxon>Bacteria</taxon>
        <taxon>Pseudomonadati</taxon>
        <taxon>Pseudomonadota</taxon>
        <taxon>Alphaproteobacteria</taxon>
        <taxon>Sphingomonadales</taxon>
        <taxon>Erythrobacteraceae</taxon>
        <taxon>Alteriqipengyuania</taxon>
    </lineage>
</organism>
<evidence type="ECO:0000256" key="5">
    <source>
        <dbReference type="ARBA" id="ARBA00023136"/>
    </source>
</evidence>
<proteinExistence type="inferred from homology"/>